<dbReference type="EMBL" id="JAOYFB010000004">
    <property type="protein sequence ID" value="KAK4013914.1"/>
    <property type="molecule type" value="Genomic_DNA"/>
</dbReference>
<sequence>MDPPTPSESTSTAFLGTLSQRETIVPVRISFGARWVETFGFMDTGSDTTPIRSEVVKKLGLVG</sequence>
<organism evidence="1 2">
    <name type="scientific">Daphnia magna</name>
    <dbReference type="NCBI Taxonomy" id="35525"/>
    <lineage>
        <taxon>Eukaryota</taxon>
        <taxon>Metazoa</taxon>
        <taxon>Ecdysozoa</taxon>
        <taxon>Arthropoda</taxon>
        <taxon>Crustacea</taxon>
        <taxon>Branchiopoda</taxon>
        <taxon>Diplostraca</taxon>
        <taxon>Cladocera</taxon>
        <taxon>Anomopoda</taxon>
        <taxon>Daphniidae</taxon>
        <taxon>Daphnia</taxon>
    </lineage>
</organism>
<comment type="caution">
    <text evidence="1">The sequence shown here is derived from an EMBL/GenBank/DDBJ whole genome shotgun (WGS) entry which is preliminary data.</text>
</comment>
<evidence type="ECO:0000313" key="1">
    <source>
        <dbReference type="EMBL" id="KAK4013914.1"/>
    </source>
</evidence>
<name>A0ABQ9ZN71_9CRUS</name>
<evidence type="ECO:0008006" key="3">
    <source>
        <dbReference type="Google" id="ProtNLM"/>
    </source>
</evidence>
<accession>A0ABQ9ZN71</accession>
<protein>
    <recommendedName>
        <fullName evidence="3">Peptidase A2 domain-containing protein</fullName>
    </recommendedName>
</protein>
<keyword evidence="2" id="KW-1185">Reference proteome</keyword>
<gene>
    <name evidence="1" type="ORF">OUZ56_026466</name>
</gene>
<proteinExistence type="predicted"/>
<dbReference type="Proteomes" id="UP001234178">
    <property type="component" value="Unassembled WGS sequence"/>
</dbReference>
<reference evidence="1 2" key="1">
    <citation type="journal article" date="2023" name="Nucleic Acids Res.">
        <title>The hologenome of Daphnia magna reveals possible DNA methylation and microbiome-mediated evolution of the host genome.</title>
        <authorList>
            <person name="Chaturvedi A."/>
            <person name="Li X."/>
            <person name="Dhandapani V."/>
            <person name="Marshall H."/>
            <person name="Kissane S."/>
            <person name="Cuenca-Cambronero M."/>
            <person name="Asole G."/>
            <person name="Calvet F."/>
            <person name="Ruiz-Romero M."/>
            <person name="Marangio P."/>
            <person name="Guigo R."/>
            <person name="Rago D."/>
            <person name="Mirbahai L."/>
            <person name="Eastwood N."/>
            <person name="Colbourne J.K."/>
            <person name="Zhou J."/>
            <person name="Mallon E."/>
            <person name="Orsini L."/>
        </authorList>
    </citation>
    <scope>NUCLEOTIDE SEQUENCE [LARGE SCALE GENOMIC DNA]</scope>
    <source>
        <strain evidence="1">LRV0_1</strain>
    </source>
</reference>
<evidence type="ECO:0000313" key="2">
    <source>
        <dbReference type="Proteomes" id="UP001234178"/>
    </source>
</evidence>